<reference evidence="2 3" key="1">
    <citation type="submission" date="2019-09" db="EMBL/GenBank/DDBJ databases">
        <title>YIM 132548 draft genome.</title>
        <authorList>
            <person name="Jiang L."/>
        </authorList>
    </citation>
    <scope>NUCLEOTIDE SEQUENCE [LARGE SCALE GENOMIC DNA]</scope>
    <source>
        <strain evidence="2 3">YIM 132548</strain>
    </source>
</reference>
<dbReference type="CDD" id="cd03349">
    <property type="entry name" value="LbH_XAT"/>
    <property type="match status" value="1"/>
</dbReference>
<comment type="similarity">
    <text evidence="1">Belongs to the transferase hexapeptide repeat family.</text>
</comment>
<dbReference type="EMBL" id="VZZJ01000033">
    <property type="protein sequence ID" value="KAB1070028.1"/>
    <property type="molecule type" value="Genomic_DNA"/>
</dbReference>
<dbReference type="InterPro" id="IPR011004">
    <property type="entry name" value="Trimer_LpxA-like_sf"/>
</dbReference>
<dbReference type="AlphaFoldDB" id="A0A6N6MNN5"/>
<dbReference type="InterPro" id="IPR050179">
    <property type="entry name" value="Trans_hexapeptide_repeat"/>
</dbReference>
<organism evidence="2 3">
    <name type="scientific">Methylobacterium planeticum</name>
    <dbReference type="NCBI Taxonomy" id="2615211"/>
    <lineage>
        <taxon>Bacteria</taxon>
        <taxon>Pseudomonadati</taxon>
        <taxon>Pseudomonadota</taxon>
        <taxon>Alphaproteobacteria</taxon>
        <taxon>Hyphomicrobiales</taxon>
        <taxon>Methylobacteriaceae</taxon>
        <taxon>Methylobacterium</taxon>
    </lineage>
</organism>
<dbReference type="InterPro" id="IPR001451">
    <property type="entry name" value="Hexapep"/>
</dbReference>
<dbReference type="PANTHER" id="PTHR43300:SF11">
    <property type="entry name" value="ACETYLTRANSFERASE RV3034C-RELATED"/>
    <property type="match status" value="1"/>
</dbReference>
<dbReference type="Pfam" id="PF00132">
    <property type="entry name" value="Hexapep"/>
    <property type="match status" value="1"/>
</dbReference>
<dbReference type="GO" id="GO:0016740">
    <property type="term" value="F:transferase activity"/>
    <property type="evidence" value="ECO:0007669"/>
    <property type="project" value="UniProtKB-KW"/>
</dbReference>
<dbReference type="SUPFAM" id="SSF51161">
    <property type="entry name" value="Trimeric LpxA-like enzymes"/>
    <property type="match status" value="1"/>
</dbReference>
<proteinExistence type="inferred from homology"/>
<accession>A0A6N6MNN5</accession>
<keyword evidence="3" id="KW-1185">Reference proteome</keyword>
<comment type="caution">
    <text evidence="2">The sequence shown here is derived from an EMBL/GenBank/DDBJ whole genome shotgun (WGS) entry which is preliminary data.</text>
</comment>
<dbReference type="Gene3D" id="2.160.10.10">
    <property type="entry name" value="Hexapeptide repeat proteins"/>
    <property type="match status" value="1"/>
</dbReference>
<name>A0A6N6MNN5_9HYPH</name>
<dbReference type="RefSeq" id="WP_150966212.1">
    <property type="nucleotide sequence ID" value="NZ_VZZJ01000033.1"/>
</dbReference>
<keyword evidence="2" id="KW-0808">Transferase</keyword>
<protein>
    <submittedName>
        <fullName evidence="2">CatB-related O-acetyltransferase</fullName>
    </submittedName>
</protein>
<sequence>MRNAYAAAIVPITREAFAAAGFAFRHTIGEYTYGMPEVRWWGEDAGLEIGRYCSIAGNVTIMLGGNHRVDWVTTFPFSVLDPKAAHISGHPATNGGVRIGNDVWLGESCRILSGVTIGDGACIAANALVVDDVPPYAIVGGVPARVIKMRFSPEQISALREIAWWNWSPERIRAAYDELLSSDIDAFIALAHRVGAEATVWR</sequence>
<gene>
    <name evidence="2" type="ORF">F6X51_23940</name>
</gene>
<evidence type="ECO:0000256" key="1">
    <source>
        <dbReference type="ARBA" id="ARBA00007274"/>
    </source>
</evidence>
<evidence type="ECO:0000313" key="3">
    <source>
        <dbReference type="Proteomes" id="UP000441523"/>
    </source>
</evidence>
<evidence type="ECO:0000313" key="2">
    <source>
        <dbReference type="EMBL" id="KAB1070028.1"/>
    </source>
</evidence>
<dbReference type="PANTHER" id="PTHR43300">
    <property type="entry name" value="ACETYLTRANSFERASE"/>
    <property type="match status" value="1"/>
</dbReference>
<dbReference type="Proteomes" id="UP000441523">
    <property type="component" value="Unassembled WGS sequence"/>
</dbReference>